<evidence type="ECO:0000256" key="4">
    <source>
        <dbReference type="PROSITE-ProRule" id="PRU00134"/>
    </source>
</evidence>
<keyword evidence="2 4" id="KW-0863">Zinc-finger</keyword>
<dbReference type="OrthoDB" id="432970at2759"/>
<evidence type="ECO:0000256" key="3">
    <source>
        <dbReference type="ARBA" id="ARBA00022833"/>
    </source>
</evidence>
<dbReference type="Pfam" id="PF01753">
    <property type="entry name" value="zf-MYND"/>
    <property type="match status" value="1"/>
</dbReference>
<name>A0A5N5X540_9EURO</name>
<dbReference type="PROSITE" id="PS01360">
    <property type="entry name" value="ZF_MYND_1"/>
    <property type="match status" value="1"/>
</dbReference>
<dbReference type="PROSITE" id="PS50865">
    <property type="entry name" value="ZF_MYND_2"/>
    <property type="match status" value="1"/>
</dbReference>
<evidence type="ECO:0000313" key="7">
    <source>
        <dbReference type="Proteomes" id="UP000326565"/>
    </source>
</evidence>
<proteinExistence type="predicted"/>
<gene>
    <name evidence="6" type="ORF">BDV29DRAFT_171204</name>
</gene>
<reference evidence="6 7" key="1">
    <citation type="submission" date="2019-04" db="EMBL/GenBank/DDBJ databases">
        <title>Friends and foes A comparative genomics study of 23 Aspergillus species from section Flavi.</title>
        <authorList>
            <consortium name="DOE Joint Genome Institute"/>
            <person name="Kjaerbolling I."/>
            <person name="Vesth T."/>
            <person name="Frisvad J.C."/>
            <person name="Nybo J.L."/>
            <person name="Theobald S."/>
            <person name="Kildgaard S."/>
            <person name="Isbrandt T."/>
            <person name="Kuo A."/>
            <person name="Sato A."/>
            <person name="Lyhne E.K."/>
            <person name="Kogle M.E."/>
            <person name="Wiebenga A."/>
            <person name="Kun R.S."/>
            <person name="Lubbers R.J."/>
            <person name="Makela M.R."/>
            <person name="Barry K."/>
            <person name="Chovatia M."/>
            <person name="Clum A."/>
            <person name="Daum C."/>
            <person name="Haridas S."/>
            <person name="He G."/>
            <person name="LaButti K."/>
            <person name="Lipzen A."/>
            <person name="Mondo S."/>
            <person name="Riley R."/>
            <person name="Salamov A."/>
            <person name="Simmons B.A."/>
            <person name="Magnuson J.K."/>
            <person name="Henrissat B."/>
            <person name="Mortensen U.H."/>
            <person name="Larsen T.O."/>
            <person name="Devries R.P."/>
            <person name="Grigoriev I.V."/>
            <person name="Machida M."/>
            <person name="Baker S.E."/>
            <person name="Andersen M.R."/>
        </authorList>
    </citation>
    <scope>NUCLEOTIDE SEQUENCE [LARGE SCALE GENOMIC DNA]</scope>
    <source>
        <strain evidence="6 7">CBS 151.66</strain>
    </source>
</reference>
<evidence type="ECO:0000256" key="2">
    <source>
        <dbReference type="ARBA" id="ARBA00022771"/>
    </source>
</evidence>
<dbReference type="SUPFAM" id="SSF144232">
    <property type="entry name" value="HIT/MYND zinc finger-like"/>
    <property type="match status" value="1"/>
</dbReference>
<evidence type="ECO:0000313" key="6">
    <source>
        <dbReference type="EMBL" id="KAB8075878.1"/>
    </source>
</evidence>
<keyword evidence="1" id="KW-0479">Metal-binding</keyword>
<organism evidence="6 7">
    <name type="scientific">Aspergillus leporis</name>
    <dbReference type="NCBI Taxonomy" id="41062"/>
    <lineage>
        <taxon>Eukaryota</taxon>
        <taxon>Fungi</taxon>
        <taxon>Dikarya</taxon>
        <taxon>Ascomycota</taxon>
        <taxon>Pezizomycotina</taxon>
        <taxon>Eurotiomycetes</taxon>
        <taxon>Eurotiomycetidae</taxon>
        <taxon>Eurotiales</taxon>
        <taxon>Aspergillaceae</taxon>
        <taxon>Aspergillus</taxon>
        <taxon>Aspergillus subgen. Circumdati</taxon>
    </lineage>
</organism>
<dbReference type="InterPro" id="IPR002893">
    <property type="entry name" value="Znf_MYND"/>
</dbReference>
<sequence>MTEAIPILSQCNICTKTQSDAGTTLKLCAKCQTTYYCSRGCQKADWKQHKKVCASNAASAFSSSTSAPRNSPSKGLIASVEKPFHRLDTEIWLHGRPEEDVYKLLIDTYRLRMDDDYKFDGEADTDSIYGGALDGRQGFQCFLRTAHRKRHLLPPWWSQEKAAECVGVGMKKGKWSDLACTIEKSDIIEHYGSPMMPMQLRMFGEQIYGRGPGGQSGASMLKLQKMAENGGDGLHMSHLDLRSAFART</sequence>
<dbReference type="Gene3D" id="6.10.140.2220">
    <property type="match status" value="1"/>
</dbReference>
<keyword evidence="7" id="KW-1185">Reference proteome</keyword>
<dbReference type="GO" id="GO:0008270">
    <property type="term" value="F:zinc ion binding"/>
    <property type="evidence" value="ECO:0007669"/>
    <property type="project" value="UniProtKB-KW"/>
</dbReference>
<feature type="domain" description="MYND-type" evidence="5">
    <location>
        <begin position="11"/>
        <end position="53"/>
    </location>
</feature>
<evidence type="ECO:0000256" key="1">
    <source>
        <dbReference type="ARBA" id="ARBA00022723"/>
    </source>
</evidence>
<keyword evidence="3" id="KW-0862">Zinc</keyword>
<dbReference type="Proteomes" id="UP000326565">
    <property type="component" value="Unassembled WGS sequence"/>
</dbReference>
<dbReference type="AlphaFoldDB" id="A0A5N5X540"/>
<accession>A0A5N5X540</accession>
<evidence type="ECO:0000259" key="5">
    <source>
        <dbReference type="PROSITE" id="PS50865"/>
    </source>
</evidence>
<protein>
    <recommendedName>
        <fullName evidence="5">MYND-type domain-containing protein</fullName>
    </recommendedName>
</protein>
<dbReference type="EMBL" id="ML732188">
    <property type="protein sequence ID" value="KAB8075878.1"/>
    <property type="molecule type" value="Genomic_DNA"/>
</dbReference>